<dbReference type="Gene3D" id="4.10.400.10">
    <property type="entry name" value="Low-density Lipoprotein Receptor"/>
    <property type="match status" value="1"/>
</dbReference>
<keyword evidence="5" id="KW-1134">Transmembrane beta strand</keyword>
<keyword evidence="19" id="KW-0325">Glycoprotein</keyword>
<evidence type="ECO:0000256" key="16">
    <source>
        <dbReference type="ARBA" id="ARBA00023136"/>
    </source>
</evidence>
<dbReference type="PROSITE" id="PS50068">
    <property type="entry name" value="LDLRA_2"/>
    <property type="match status" value="1"/>
</dbReference>
<dbReference type="InterPro" id="IPR009030">
    <property type="entry name" value="Growth_fac_rcpt_cys_sf"/>
</dbReference>
<dbReference type="GO" id="GO:1902495">
    <property type="term" value="C:transmembrane transporter complex"/>
    <property type="evidence" value="ECO:0007669"/>
    <property type="project" value="Ensembl"/>
</dbReference>
<evidence type="ECO:0000256" key="11">
    <source>
        <dbReference type="ARBA" id="ARBA00022729"/>
    </source>
</evidence>
<evidence type="ECO:0000256" key="24">
    <source>
        <dbReference type="SAM" id="SignalP"/>
    </source>
</evidence>
<evidence type="ECO:0000256" key="3">
    <source>
        <dbReference type="ARBA" id="ARBA00009214"/>
    </source>
</evidence>
<keyword evidence="8" id="KW-1052">Target cell membrane</keyword>
<comment type="subcellular location">
    <subcellularLocation>
        <location evidence="2">Secreted</location>
    </subcellularLocation>
    <subcellularLocation>
        <location evidence="1">Target cell membrane</location>
        <topology evidence="1">Multi-pass membrane protein</topology>
    </subcellularLocation>
</comment>
<evidence type="ECO:0000256" key="8">
    <source>
        <dbReference type="ARBA" id="ARBA00022537"/>
    </source>
</evidence>
<evidence type="ECO:0000256" key="21">
    <source>
        <dbReference type="ARBA" id="ARBA00093294"/>
    </source>
</evidence>
<dbReference type="InterPro" id="IPR000884">
    <property type="entry name" value="TSP1_rpt"/>
</dbReference>
<evidence type="ECO:0000256" key="12">
    <source>
        <dbReference type="ARBA" id="ARBA00022852"/>
    </source>
</evidence>
<dbReference type="InterPro" id="IPR020863">
    <property type="entry name" value="MACPF_CS"/>
</dbReference>
<dbReference type="InterPro" id="IPR020864">
    <property type="entry name" value="MACPF"/>
</dbReference>
<dbReference type="SUPFAM" id="SSF57184">
    <property type="entry name" value="Growth factor receptor domain"/>
    <property type="match status" value="1"/>
</dbReference>
<keyword evidence="10" id="KW-0812">Transmembrane</keyword>
<dbReference type="FunFam" id="2.10.25.10:FF:000766">
    <property type="entry name" value="Complement component C9"/>
    <property type="match status" value="1"/>
</dbReference>
<dbReference type="GO" id="GO:0160257">
    <property type="term" value="P:complement activation, GZMK pathway"/>
    <property type="evidence" value="ECO:0007669"/>
    <property type="project" value="Ensembl"/>
</dbReference>
<dbReference type="GO" id="GO:0006958">
    <property type="term" value="P:complement activation, classical pathway"/>
    <property type="evidence" value="ECO:0007669"/>
    <property type="project" value="UniProtKB-KW"/>
</dbReference>
<dbReference type="SMART" id="SM00457">
    <property type="entry name" value="MACPF"/>
    <property type="match status" value="1"/>
</dbReference>
<evidence type="ECO:0000259" key="25">
    <source>
        <dbReference type="PROSITE" id="PS51412"/>
    </source>
</evidence>
<feature type="chain" id="PRO_5034396841" description="Complement component C9" evidence="24">
    <location>
        <begin position="22"/>
        <end position="564"/>
    </location>
</feature>
<dbReference type="PANTHER" id="PTHR45742">
    <property type="entry name" value="COMPLEMENT COMPONENT C6"/>
    <property type="match status" value="1"/>
</dbReference>
<evidence type="ECO:0000256" key="20">
    <source>
        <dbReference type="ARBA" id="ARBA00023298"/>
    </source>
</evidence>
<keyword evidence="12" id="KW-0204">Cytolysis</keyword>
<dbReference type="CDD" id="cd00112">
    <property type="entry name" value="LDLa"/>
    <property type="match status" value="1"/>
</dbReference>
<dbReference type="PROSITE" id="PS00279">
    <property type="entry name" value="MACPF_1"/>
    <property type="match status" value="1"/>
</dbReference>
<dbReference type="PROSITE" id="PS50092">
    <property type="entry name" value="TSP1"/>
    <property type="match status" value="1"/>
</dbReference>
<feature type="disulfide bond" evidence="23">
    <location>
        <begin position="119"/>
        <end position="134"/>
    </location>
</feature>
<dbReference type="InterPro" id="IPR001862">
    <property type="entry name" value="MAC_perforin"/>
</dbReference>
<organism evidence="26">
    <name type="scientific">Balaenoptera musculus</name>
    <name type="common">Blue whale</name>
    <dbReference type="NCBI Taxonomy" id="9771"/>
    <lineage>
        <taxon>Eukaryota</taxon>
        <taxon>Metazoa</taxon>
        <taxon>Chordata</taxon>
        <taxon>Craniata</taxon>
        <taxon>Vertebrata</taxon>
        <taxon>Euteleostomi</taxon>
        <taxon>Mammalia</taxon>
        <taxon>Eutheria</taxon>
        <taxon>Laurasiatheria</taxon>
        <taxon>Artiodactyla</taxon>
        <taxon>Whippomorpha</taxon>
        <taxon>Cetacea</taxon>
        <taxon>Mysticeti</taxon>
        <taxon>Balaenopteridae</taxon>
        <taxon>Balaenoptera</taxon>
    </lineage>
</organism>
<dbReference type="GeneTree" id="ENSGT00940000159777"/>
<evidence type="ECO:0000256" key="5">
    <source>
        <dbReference type="ARBA" id="ARBA00022452"/>
    </source>
</evidence>
<protein>
    <recommendedName>
        <fullName evidence="4">Complement component C9</fullName>
    </recommendedName>
</protein>
<sequence>MSTSRRVAFAICILEISLLRAGPTPSYDSEPVKSCGTPLPTDCRMSSWSSWSKCDPCLKQMFRSRSIELFGQFNGQKCVDAVGDRRQCVPTEICEDPEDDCKNDFRCHTGMCIKRRLLCNGDNDCGDFSDEDDCENDPLPPCRNKVVEESELARTAGYGINVLGMDPLSTPFNNEYYNGLCDRVWDGNTLTYYRRPWNVASLVYETKADKNFRTEYYDEQMQIFRSIIQEKKSNFNADLTIKYTPLEAIGRFKSKDSKPSDKKDFSNHANAQGTFRFTYSKNETYKLLLSYSSKKEKIFLHVKGVIHLGRFVMRTRDVMLATTFLDSIKALPATYEKGEYFAFLETYGTHYSSSGSLGGLYELIYVLDKASMNQKGVELRDIQRCLGFNLDLSLSAGLEITGNINSDNCLKRGDGKIENFMSDDLIDDVISFIRGGTRKHATELKEKLLKGARMINVTDFVNWASSLNDAPVLINQKLSPIYDLIPVKIKDAHLKKQNLERAIADYINEFSVRKCQPCENGGNVILLDGQCLCSCPNKFEGVACEIRKKIYEGLPAKKKKKKKE</sequence>
<name>A0A8C0C8A5_BALMU</name>
<dbReference type="PROSITE" id="PS01209">
    <property type="entry name" value="LDLRA_1"/>
    <property type="match status" value="1"/>
</dbReference>
<dbReference type="PROSITE" id="PS51412">
    <property type="entry name" value="MACPF_2"/>
    <property type="match status" value="1"/>
</dbReference>
<keyword evidence="16" id="KW-0472">Membrane</keyword>
<dbReference type="SMART" id="SM00192">
    <property type="entry name" value="LDLa"/>
    <property type="match status" value="1"/>
</dbReference>
<dbReference type="Gene3D" id="2.10.25.10">
    <property type="entry name" value="Laminin"/>
    <property type="match status" value="1"/>
</dbReference>
<dbReference type="InterPro" id="IPR036383">
    <property type="entry name" value="TSP1_rpt_sf"/>
</dbReference>
<evidence type="ECO:0000256" key="17">
    <source>
        <dbReference type="ARBA" id="ARBA00023157"/>
    </source>
</evidence>
<evidence type="ECO:0000256" key="22">
    <source>
        <dbReference type="ARBA" id="ARBA00093512"/>
    </source>
</evidence>
<comment type="function">
    <text evidence="21">Pore-forming component of the membrane attack complex (MAC), a multiprotein complex activated by the complement cascade, which inserts into a target cell membrane and forms a pore, leading to target cell membrane rupture and cell lysis. The MAC is initiated by proteolytic cleavage of C5 into complement C5b in response to the classical, alternative, lectin and GZMK complement pathways. The complement pathways consist in a cascade of proteins that leads to phagocytosis and breakdown of pathogens and signaling that strengthens the adaptive immune system. Constitutes the pore-forming subunit of the MAC complex: during MAC assembly, C9 associates with the C5b8 intermediate complex, and polymerizes to complete the pore.</text>
</comment>
<evidence type="ECO:0000313" key="26">
    <source>
        <dbReference type="Ensembl" id="ENSBMSP00010002475.1"/>
    </source>
</evidence>
<dbReference type="AlphaFoldDB" id="A0A8C0C8A5"/>
<evidence type="ECO:0000256" key="7">
    <source>
        <dbReference type="ARBA" id="ARBA00022536"/>
    </source>
</evidence>
<evidence type="ECO:0000256" key="13">
    <source>
        <dbReference type="ARBA" id="ARBA00022859"/>
    </source>
</evidence>
<dbReference type="GO" id="GO:0005615">
    <property type="term" value="C:extracellular space"/>
    <property type="evidence" value="ECO:0007669"/>
    <property type="project" value="Ensembl"/>
</dbReference>
<evidence type="ECO:0000256" key="15">
    <source>
        <dbReference type="ARBA" id="ARBA00023058"/>
    </source>
</evidence>
<evidence type="ECO:0000256" key="14">
    <source>
        <dbReference type="ARBA" id="ARBA00022875"/>
    </source>
</evidence>
<evidence type="ECO:0000256" key="23">
    <source>
        <dbReference type="PROSITE-ProRule" id="PRU00124"/>
    </source>
</evidence>
<comment type="similarity">
    <text evidence="3">Belongs to the complement C6/C7/C8/C9 family.</text>
</comment>
<dbReference type="GO" id="GO:0044218">
    <property type="term" value="C:other organism cell membrane"/>
    <property type="evidence" value="ECO:0007669"/>
    <property type="project" value="UniProtKB-KW"/>
</dbReference>
<evidence type="ECO:0000256" key="1">
    <source>
        <dbReference type="ARBA" id="ARBA00004276"/>
    </source>
</evidence>
<keyword evidence="18" id="KW-0179">Complement alternate pathway</keyword>
<dbReference type="Ensembl" id="ENSBMST00010002734.1">
    <property type="protein sequence ID" value="ENSBMSP00010002475.1"/>
    <property type="gene ID" value="ENSBMSG00010001883.1"/>
</dbReference>
<feature type="signal peptide" evidence="24">
    <location>
        <begin position="1"/>
        <end position="21"/>
    </location>
</feature>
<dbReference type="Gene3D" id="2.20.100.10">
    <property type="entry name" value="Thrombospondin type-1 (TSP1) repeat"/>
    <property type="match status" value="1"/>
</dbReference>
<dbReference type="GO" id="GO:0006957">
    <property type="term" value="P:complement activation, alternative pathway"/>
    <property type="evidence" value="ECO:0007669"/>
    <property type="project" value="UniProtKB-KW"/>
</dbReference>
<accession>A0A8C0C8A5</accession>
<evidence type="ECO:0000256" key="9">
    <source>
        <dbReference type="ARBA" id="ARBA00022588"/>
    </source>
</evidence>
<dbReference type="FunFam" id="2.20.100.10:FF:000089">
    <property type="entry name" value="Complement component C9"/>
    <property type="match status" value="1"/>
</dbReference>
<dbReference type="InterPro" id="IPR023415">
    <property type="entry name" value="LDLR_class-A_CS"/>
</dbReference>
<evidence type="ECO:0000256" key="18">
    <source>
        <dbReference type="ARBA" id="ARBA00023162"/>
    </source>
</evidence>
<evidence type="ECO:0000256" key="19">
    <source>
        <dbReference type="ARBA" id="ARBA00023180"/>
    </source>
</evidence>
<evidence type="ECO:0000256" key="10">
    <source>
        <dbReference type="ARBA" id="ARBA00022692"/>
    </source>
</evidence>
<keyword evidence="6" id="KW-0964">Secreted</keyword>
<comment type="subunit">
    <text evidence="22">Homooligomer; about 20 C9 chains oligomerize to give rise to a huge beta-barrel that forms a 100 Angstrom diameter pore in target membranes. Component of the membrane attack complex (MAC), composed of complement C5b, C6, C7, C8A, C8B, C8G and multiple copies of the pore-forming subunit C9.</text>
</comment>
<keyword evidence="17 23" id="KW-1015">Disulfide bond</keyword>
<dbReference type="SMART" id="SM00209">
    <property type="entry name" value="TSP1"/>
    <property type="match status" value="1"/>
</dbReference>
<feature type="disulfide bond" evidence="23">
    <location>
        <begin position="107"/>
        <end position="125"/>
    </location>
</feature>
<gene>
    <name evidence="26" type="primary">C9</name>
</gene>
<evidence type="ECO:0000256" key="4">
    <source>
        <dbReference type="ARBA" id="ARBA00018261"/>
    </source>
</evidence>
<keyword evidence="20" id="KW-1053">Target membrane</keyword>
<reference evidence="26" key="1">
    <citation type="submission" date="2023-09" db="UniProtKB">
        <authorList>
            <consortium name="Ensembl"/>
        </authorList>
    </citation>
    <scope>IDENTIFICATION</scope>
</reference>
<dbReference type="GO" id="GO:0051260">
    <property type="term" value="P:protein homooligomerization"/>
    <property type="evidence" value="ECO:0007669"/>
    <property type="project" value="Ensembl"/>
</dbReference>
<keyword evidence="13" id="KW-0391">Immunity</keyword>
<dbReference type="PANTHER" id="PTHR45742:SF3">
    <property type="entry name" value="COMPLEMENT COMPONENT C9"/>
    <property type="match status" value="1"/>
</dbReference>
<keyword evidence="11 24" id="KW-0732">Signal</keyword>
<dbReference type="GO" id="GO:0005579">
    <property type="term" value="C:membrane attack complex"/>
    <property type="evidence" value="ECO:0007669"/>
    <property type="project" value="UniProtKB-KW"/>
</dbReference>
<keyword evidence="14" id="KW-0180">Complement pathway</keyword>
<evidence type="ECO:0000256" key="6">
    <source>
        <dbReference type="ARBA" id="ARBA00022525"/>
    </source>
</evidence>
<dbReference type="InterPro" id="IPR002172">
    <property type="entry name" value="LDrepeatLR_classA_rpt"/>
</dbReference>
<dbReference type="InterPro" id="IPR036055">
    <property type="entry name" value="LDL_receptor-like_sf"/>
</dbReference>
<evidence type="ECO:0000256" key="2">
    <source>
        <dbReference type="ARBA" id="ARBA00004613"/>
    </source>
</evidence>
<comment type="caution">
    <text evidence="23">Lacks conserved residue(s) required for the propagation of feature annotation.</text>
</comment>
<keyword evidence="15" id="KW-0473">Membrane attack complex</keyword>
<dbReference type="SUPFAM" id="SSF57424">
    <property type="entry name" value="LDL receptor-like module"/>
    <property type="match status" value="1"/>
</dbReference>
<feature type="domain" description="MACPF" evidence="25">
    <location>
        <begin position="138"/>
        <end position="514"/>
    </location>
</feature>
<dbReference type="GO" id="GO:0031640">
    <property type="term" value="P:killing of cells of another organism"/>
    <property type="evidence" value="ECO:0007669"/>
    <property type="project" value="UniProtKB-KW"/>
</dbReference>
<keyword evidence="9" id="KW-0399">Innate immunity</keyword>
<dbReference type="Pfam" id="PF00057">
    <property type="entry name" value="Ldl_recept_a"/>
    <property type="match status" value="1"/>
</dbReference>
<dbReference type="PRINTS" id="PR00764">
    <property type="entry name" value="COMPLEMENTC9"/>
</dbReference>
<proteinExistence type="inferred from homology"/>
<keyword evidence="7" id="KW-0245">EGF-like domain</keyword>
<dbReference type="OMA" id="FSVRKCH"/>
<dbReference type="Pfam" id="PF01823">
    <property type="entry name" value="MACPF"/>
    <property type="match status" value="1"/>
</dbReference>